<protein>
    <submittedName>
        <fullName evidence="5">ABC transporter substrate-binding protein</fullName>
    </submittedName>
</protein>
<evidence type="ECO:0000256" key="3">
    <source>
        <dbReference type="ARBA" id="ARBA00022729"/>
    </source>
</evidence>
<comment type="similarity">
    <text evidence="1">Belongs to the bacterial solute-binding protein 5 family.</text>
</comment>
<keyword evidence="2" id="KW-0813">Transport</keyword>
<evidence type="ECO:0000313" key="5">
    <source>
        <dbReference type="EMBL" id="MWG36959.1"/>
    </source>
</evidence>
<name>A0A6B0GTD7_9EURY</name>
<keyword evidence="6" id="KW-1185">Reference proteome</keyword>
<evidence type="ECO:0000256" key="2">
    <source>
        <dbReference type="ARBA" id="ARBA00022448"/>
    </source>
</evidence>
<feature type="region of interest" description="Disordered" evidence="4">
    <location>
        <begin position="1"/>
        <end position="21"/>
    </location>
</feature>
<dbReference type="SUPFAM" id="SSF53850">
    <property type="entry name" value="Periplasmic binding protein-like II"/>
    <property type="match status" value="1"/>
</dbReference>
<dbReference type="Proteomes" id="UP000451471">
    <property type="component" value="Unassembled WGS sequence"/>
</dbReference>
<accession>A0A6B0GTD7</accession>
<gene>
    <name evidence="5" type="ORF">GQS65_21145</name>
</gene>
<dbReference type="InterPro" id="IPR006311">
    <property type="entry name" value="TAT_signal"/>
</dbReference>
<proteinExistence type="inferred from homology"/>
<feature type="compositionally biased region" description="Low complexity" evidence="4">
    <location>
        <begin position="40"/>
        <end position="49"/>
    </location>
</feature>
<feature type="region of interest" description="Disordered" evidence="4">
    <location>
        <begin position="40"/>
        <end position="98"/>
    </location>
</feature>
<dbReference type="GO" id="GO:0015833">
    <property type="term" value="P:peptide transport"/>
    <property type="evidence" value="ECO:0007669"/>
    <property type="project" value="TreeGrafter"/>
</dbReference>
<organism evidence="5 6">
    <name type="scientific">Halomarina oriensis</name>
    <dbReference type="NCBI Taxonomy" id="671145"/>
    <lineage>
        <taxon>Archaea</taxon>
        <taxon>Methanobacteriati</taxon>
        <taxon>Methanobacteriota</taxon>
        <taxon>Stenosarchaea group</taxon>
        <taxon>Halobacteria</taxon>
        <taxon>Halobacteriales</taxon>
        <taxon>Natronomonadaceae</taxon>
        <taxon>Halomarina</taxon>
    </lineage>
</organism>
<evidence type="ECO:0000313" key="6">
    <source>
        <dbReference type="Proteomes" id="UP000451471"/>
    </source>
</evidence>
<evidence type="ECO:0000256" key="4">
    <source>
        <dbReference type="SAM" id="MobiDB-lite"/>
    </source>
</evidence>
<feature type="non-terminal residue" evidence="5">
    <location>
        <position position="179"/>
    </location>
</feature>
<dbReference type="PANTHER" id="PTHR30290:SF9">
    <property type="entry name" value="OLIGOPEPTIDE-BINDING PROTEIN APPA"/>
    <property type="match status" value="1"/>
</dbReference>
<reference evidence="5 6" key="1">
    <citation type="submission" date="2019-12" db="EMBL/GenBank/DDBJ databases">
        <title>Halocatena pleomorpha gen. nov. sp. nov., an extremely halophilic archaeon of family Halobacteriaceae isolated from saltpan soil.</title>
        <authorList>
            <person name="Pal Y."/>
            <person name="Verma A."/>
            <person name="Krishnamurthi S."/>
            <person name="Kumar P."/>
        </authorList>
    </citation>
    <scope>NUCLEOTIDE SEQUENCE [LARGE SCALE GENOMIC DNA]</scope>
    <source>
        <strain evidence="5 6">JCM 16495</strain>
    </source>
</reference>
<comment type="caution">
    <text evidence="5">The sequence shown here is derived from an EMBL/GenBank/DDBJ whole genome shotgun (WGS) entry which is preliminary data.</text>
</comment>
<keyword evidence="3" id="KW-0732">Signal</keyword>
<evidence type="ECO:0000256" key="1">
    <source>
        <dbReference type="ARBA" id="ARBA00005695"/>
    </source>
</evidence>
<feature type="compositionally biased region" description="Basic and acidic residues" evidence="4">
    <location>
        <begin position="1"/>
        <end position="14"/>
    </location>
</feature>
<dbReference type="PROSITE" id="PS51318">
    <property type="entry name" value="TAT"/>
    <property type="match status" value="1"/>
</dbReference>
<sequence length="179" mass="18197">MSRDNKSCGPERRLSRGVTRRRALQVGGFAGVVALAGCAGSAPENESGETTGGGGGGAGGNGGGTDGGETTDSETEQEQARAGGSLTVAQAGAPPDWDPVKGLGVPSAIVGQNVFSSLYTYNDALELIPSDLGDGLPEPEREGQRWVVSIVDNATFHNGDPVTAEDIMYSFQAPIDEGS</sequence>
<dbReference type="PANTHER" id="PTHR30290">
    <property type="entry name" value="PERIPLASMIC BINDING COMPONENT OF ABC TRANSPORTER"/>
    <property type="match status" value="1"/>
</dbReference>
<dbReference type="GO" id="GO:1904680">
    <property type="term" value="F:peptide transmembrane transporter activity"/>
    <property type="evidence" value="ECO:0007669"/>
    <property type="project" value="TreeGrafter"/>
</dbReference>
<dbReference type="Gene3D" id="3.40.190.10">
    <property type="entry name" value="Periplasmic binding protein-like II"/>
    <property type="match status" value="1"/>
</dbReference>
<feature type="compositionally biased region" description="Gly residues" evidence="4">
    <location>
        <begin position="50"/>
        <end position="67"/>
    </location>
</feature>
<dbReference type="AlphaFoldDB" id="A0A6B0GTD7"/>
<dbReference type="EMBL" id="WSZK01000048">
    <property type="protein sequence ID" value="MWG36959.1"/>
    <property type="molecule type" value="Genomic_DNA"/>
</dbReference>
<dbReference type="InterPro" id="IPR039424">
    <property type="entry name" value="SBP_5"/>
</dbReference>